<accession>A0AAN8JDS8</accession>
<evidence type="ECO:0000259" key="3">
    <source>
        <dbReference type="PROSITE" id="PS50119"/>
    </source>
</evidence>
<dbReference type="PANTHER" id="PTHR25462">
    <property type="entry name" value="BONUS, ISOFORM C-RELATED"/>
    <property type="match status" value="1"/>
</dbReference>
<name>A0AAN8JDS8_PATCE</name>
<feature type="region of interest" description="Disordered" evidence="2">
    <location>
        <begin position="208"/>
        <end position="233"/>
    </location>
</feature>
<dbReference type="PROSITE" id="PS50119">
    <property type="entry name" value="ZF_BBOX"/>
    <property type="match status" value="2"/>
</dbReference>
<dbReference type="EMBL" id="JAZGQO010000011">
    <property type="protein sequence ID" value="KAK6172609.1"/>
    <property type="molecule type" value="Genomic_DNA"/>
</dbReference>
<keyword evidence="1" id="KW-0479">Metal-binding</keyword>
<sequence length="647" mass="72174">MHYCGEPKHFMLKKEFYCNDCSTAICKKCLTGCHKKHDCDELETMGKASRVKLQSLKKPYKEEILTQRKFLDALVDQRMKMKHEAEIACQKVDERANKFRQAVTKIVKKLKRITAASLDKNEELLSKSMTSINFKISQLDRDSVSKVSDKKSDLECIEYLHKCKKTLEDNKATSEELVVPILQTTEFHAGDIDRNLLVKMFGKIGEDATLTHDDGDDDDTDDDDDDTGVSSTGGLFGSFNNKAVVPFGTIPEFSIRTAPTSTEPKLLLGTNPTLGISKAPTTNERNVPFGTNSYGTFGFSTSDNKSKTSSQLGITPNFGMFSLGKTSTSGFGAAPSTNNKNSNSSLFGNMETSGGNTAHGFFGPSVVSASSKAKTSSFTGFSFETTKQTGADATDTRKKEFPVFVRRAKSTATPKLKPTDGISTLPKDLRFYKIYCQEPKHFMLKKEYYCNDCSMAVCKRCITDSHKKHDFDDLETVGEAGRRELESLKRPYEEEIFKQRKFLASLEDQRMTMTHGSKKACQKVDDRTNTICEAVKAIGDKIKQQSVASLDKNEEILSKSIKSINLKVSQLNPDSISKVLDEKSDLECIEYLPKCKKTLEDNKATSEELVVPTLPTTEFHADDIDRDLLVKMFGKIVEDATLTHDDY</sequence>
<dbReference type="PANTHER" id="PTHR25462:SF296">
    <property type="entry name" value="MEIOTIC P26, ISOFORM F"/>
    <property type="match status" value="1"/>
</dbReference>
<keyword evidence="1" id="KW-0862">Zinc</keyword>
<reference evidence="4 5" key="1">
    <citation type="submission" date="2024-01" db="EMBL/GenBank/DDBJ databases">
        <title>The genome of the rayed Mediterranean limpet Patella caerulea (Linnaeus, 1758).</title>
        <authorList>
            <person name="Anh-Thu Weber A."/>
            <person name="Halstead-Nussloch G."/>
        </authorList>
    </citation>
    <scope>NUCLEOTIDE SEQUENCE [LARGE SCALE GENOMIC DNA]</scope>
    <source>
        <strain evidence="4">AATW-2023a</strain>
        <tissue evidence="4">Whole specimen</tissue>
    </source>
</reference>
<dbReference type="Gene3D" id="3.30.160.60">
    <property type="entry name" value="Classic Zinc Finger"/>
    <property type="match status" value="2"/>
</dbReference>
<comment type="caution">
    <text evidence="4">The sequence shown here is derived from an EMBL/GenBank/DDBJ whole genome shotgun (WGS) entry which is preliminary data.</text>
</comment>
<organism evidence="4 5">
    <name type="scientific">Patella caerulea</name>
    <name type="common">Rayed Mediterranean limpet</name>
    <dbReference type="NCBI Taxonomy" id="87958"/>
    <lineage>
        <taxon>Eukaryota</taxon>
        <taxon>Metazoa</taxon>
        <taxon>Spiralia</taxon>
        <taxon>Lophotrochozoa</taxon>
        <taxon>Mollusca</taxon>
        <taxon>Gastropoda</taxon>
        <taxon>Patellogastropoda</taxon>
        <taxon>Patelloidea</taxon>
        <taxon>Patellidae</taxon>
        <taxon>Patella</taxon>
    </lineage>
</organism>
<gene>
    <name evidence="4" type="ORF">SNE40_016229</name>
</gene>
<dbReference type="AlphaFoldDB" id="A0AAN8JDS8"/>
<evidence type="ECO:0000313" key="4">
    <source>
        <dbReference type="EMBL" id="KAK6172609.1"/>
    </source>
</evidence>
<dbReference type="Pfam" id="PF00643">
    <property type="entry name" value="zf-B_box"/>
    <property type="match status" value="1"/>
</dbReference>
<feature type="domain" description="B box-type" evidence="3">
    <location>
        <begin position="431"/>
        <end position="474"/>
    </location>
</feature>
<feature type="compositionally biased region" description="Acidic residues" evidence="2">
    <location>
        <begin position="214"/>
        <end position="227"/>
    </location>
</feature>
<dbReference type="Proteomes" id="UP001347796">
    <property type="component" value="Unassembled WGS sequence"/>
</dbReference>
<dbReference type="SUPFAM" id="SSF57845">
    <property type="entry name" value="B-box zinc-binding domain"/>
    <property type="match status" value="2"/>
</dbReference>
<dbReference type="GO" id="GO:0008270">
    <property type="term" value="F:zinc ion binding"/>
    <property type="evidence" value="ECO:0007669"/>
    <property type="project" value="UniProtKB-KW"/>
</dbReference>
<dbReference type="InterPro" id="IPR000315">
    <property type="entry name" value="Znf_B-box"/>
</dbReference>
<keyword evidence="1" id="KW-0863">Zinc-finger</keyword>
<feature type="domain" description="B box-type" evidence="3">
    <location>
        <begin position="1"/>
        <end position="42"/>
    </location>
</feature>
<proteinExistence type="predicted"/>
<keyword evidence="5" id="KW-1185">Reference proteome</keyword>
<evidence type="ECO:0000256" key="1">
    <source>
        <dbReference type="PROSITE-ProRule" id="PRU00024"/>
    </source>
</evidence>
<dbReference type="CDD" id="cd19756">
    <property type="entry name" value="Bbox2"/>
    <property type="match status" value="1"/>
</dbReference>
<evidence type="ECO:0000313" key="5">
    <source>
        <dbReference type="Proteomes" id="UP001347796"/>
    </source>
</evidence>
<evidence type="ECO:0000256" key="2">
    <source>
        <dbReference type="SAM" id="MobiDB-lite"/>
    </source>
</evidence>
<dbReference type="InterPro" id="IPR047153">
    <property type="entry name" value="TRIM45/56/19-like"/>
</dbReference>
<protein>
    <recommendedName>
        <fullName evidence="3">B box-type domain-containing protein</fullName>
    </recommendedName>
</protein>